<evidence type="ECO:0000259" key="4">
    <source>
        <dbReference type="Pfam" id="PF04677"/>
    </source>
</evidence>
<feature type="region of interest" description="Disordered" evidence="2">
    <location>
        <begin position="277"/>
        <end position="297"/>
    </location>
</feature>
<dbReference type="PANTHER" id="PTHR12072">
    <property type="entry name" value="CWF19, CELL CYCLE CONTROL PROTEIN"/>
    <property type="match status" value="1"/>
</dbReference>
<dbReference type="PANTHER" id="PTHR12072:SF5">
    <property type="entry name" value="CWF19-LIKE PROTEIN 2"/>
    <property type="match status" value="1"/>
</dbReference>
<evidence type="ECO:0000259" key="3">
    <source>
        <dbReference type="Pfam" id="PF04676"/>
    </source>
</evidence>
<feature type="compositionally biased region" description="Low complexity" evidence="2">
    <location>
        <begin position="278"/>
        <end position="289"/>
    </location>
</feature>
<reference evidence="5" key="1">
    <citation type="submission" date="2022-07" db="EMBL/GenBank/DDBJ databases">
        <title>Phylogenomic reconstructions and comparative analyses of Kickxellomycotina fungi.</title>
        <authorList>
            <person name="Reynolds N.K."/>
            <person name="Stajich J.E."/>
            <person name="Barry K."/>
            <person name="Grigoriev I.V."/>
            <person name="Crous P."/>
            <person name="Smith M.E."/>
        </authorList>
    </citation>
    <scope>NUCLEOTIDE SEQUENCE</scope>
    <source>
        <strain evidence="5">NBRC 32514</strain>
    </source>
</reference>
<feature type="domain" description="Cwf19-like C-terminal" evidence="4">
    <location>
        <begin position="77"/>
        <end position="199"/>
    </location>
</feature>
<dbReference type="GO" id="GO:0000398">
    <property type="term" value="P:mRNA splicing, via spliceosome"/>
    <property type="evidence" value="ECO:0007669"/>
    <property type="project" value="TreeGrafter"/>
</dbReference>
<dbReference type="InterPro" id="IPR040194">
    <property type="entry name" value="Cwf19-like"/>
</dbReference>
<evidence type="ECO:0000256" key="2">
    <source>
        <dbReference type="SAM" id="MobiDB-lite"/>
    </source>
</evidence>
<dbReference type="GO" id="GO:0071014">
    <property type="term" value="C:post-mRNA release spliceosomal complex"/>
    <property type="evidence" value="ECO:0007669"/>
    <property type="project" value="TreeGrafter"/>
</dbReference>
<keyword evidence="6" id="KW-1185">Reference proteome</keyword>
<name>A0A9W7XX97_9FUNG</name>
<evidence type="ECO:0000313" key="5">
    <source>
        <dbReference type="EMBL" id="KAJ1720154.1"/>
    </source>
</evidence>
<dbReference type="SUPFAM" id="SSF54197">
    <property type="entry name" value="HIT-like"/>
    <property type="match status" value="1"/>
</dbReference>
<dbReference type="Proteomes" id="UP001149813">
    <property type="component" value="Unassembled WGS sequence"/>
</dbReference>
<dbReference type="Pfam" id="PF04676">
    <property type="entry name" value="CwfJ_C_2"/>
    <property type="match status" value="1"/>
</dbReference>
<evidence type="ECO:0000256" key="1">
    <source>
        <dbReference type="ARBA" id="ARBA00006795"/>
    </source>
</evidence>
<gene>
    <name evidence="5" type="primary">cwf19</name>
    <name evidence="5" type="ORF">LPJ53_005176</name>
</gene>
<dbReference type="InterPro" id="IPR036265">
    <property type="entry name" value="HIT-like_sf"/>
</dbReference>
<dbReference type="Pfam" id="PF04677">
    <property type="entry name" value="CwfJ_C_1"/>
    <property type="match status" value="1"/>
</dbReference>
<dbReference type="Gene3D" id="3.30.428.10">
    <property type="entry name" value="HIT-like"/>
    <property type="match status" value="1"/>
</dbReference>
<evidence type="ECO:0000313" key="6">
    <source>
        <dbReference type="Proteomes" id="UP001149813"/>
    </source>
</evidence>
<accession>A0A9W7XX97</accession>
<organism evidence="5 6">
    <name type="scientific">Coemansia erecta</name>
    <dbReference type="NCBI Taxonomy" id="147472"/>
    <lineage>
        <taxon>Eukaryota</taxon>
        <taxon>Fungi</taxon>
        <taxon>Fungi incertae sedis</taxon>
        <taxon>Zoopagomycota</taxon>
        <taxon>Kickxellomycotina</taxon>
        <taxon>Kickxellomycetes</taxon>
        <taxon>Kickxellales</taxon>
        <taxon>Kickxellaceae</taxon>
        <taxon>Coemansia</taxon>
    </lineage>
</organism>
<protein>
    <submittedName>
        <fullName evidence="5">Pre-mRNA-splicing factor cwf19</fullName>
    </submittedName>
</protein>
<comment type="caution">
    <text evidence="5">The sequence shown here is derived from an EMBL/GenBank/DDBJ whole genome shotgun (WGS) entry which is preliminary data.</text>
</comment>
<dbReference type="OrthoDB" id="2113965at2759"/>
<dbReference type="InterPro" id="IPR006767">
    <property type="entry name" value="Cwf19-like_C_dom-2"/>
</dbReference>
<sequence length="319" mass="34568">RGKGTGEGSPSILQMARAERLAKGDDGVDRAIAKRIARNPGLAGDIERLADEAEQLVEKADRADNTGYRADGRLTAGCQLCFQTDASSQAVTPPSCPVVALGAHTYLALPPGAPLTPGHCLLVPLEHIAGSSLGCSEMAWDELTNFFKTLTHMFDARGLRPVFFETVLDARANGRARHCVIECIPVPSDVAAGSAAYFRQALLDVADEWSTHRKVIDTRVKVVDGKRKGGFRGSMSKRVPYFHVWLDVHGGLGHVIEEPKRFPRNLGREVVAGMLDLPPSAARSPRPASESQDQRVDRATQWKDTFGWAAHDWTAALDG</sequence>
<dbReference type="AlphaFoldDB" id="A0A9W7XX97"/>
<feature type="non-terminal residue" evidence="5">
    <location>
        <position position="1"/>
    </location>
</feature>
<dbReference type="InterPro" id="IPR006768">
    <property type="entry name" value="Cwf19-like_C_dom-1"/>
</dbReference>
<dbReference type="EMBL" id="JANBOJ010000289">
    <property type="protein sequence ID" value="KAJ1720154.1"/>
    <property type="molecule type" value="Genomic_DNA"/>
</dbReference>
<proteinExistence type="inferred from homology"/>
<comment type="similarity">
    <text evidence="1">Belongs to the CWF19 family.</text>
</comment>
<feature type="domain" description="Cwf19-like protein C-terminal" evidence="3">
    <location>
        <begin position="208"/>
        <end position="314"/>
    </location>
</feature>